<evidence type="ECO:0000256" key="1">
    <source>
        <dbReference type="ARBA" id="ARBA00022630"/>
    </source>
</evidence>
<feature type="domain" description="FAD-binding" evidence="5">
    <location>
        <begin position="319"/>
        <end position="365"/>
    </location>
</feature>
<dbReference type="PANTHER" id="PTHR47178">
    <property type="entry name" value="MONOOXYGENASE, FAD-BINDING"/>
    <property type="match status" value="1"/>
</dbReference>
<keyword evidence="4 6" id="KW-0503">Monooxygenase</keyword>
<dbReference type="PRINTS" id="PR00420">
    <property type="entry name" value="RNGMNOXGNASE"/>
</dbReference>
<organism evidence="6 7">
    <name type="scientific">Streptantibioticus parmotrematis</name>
    <dbReference type="NCBI Taxonomy" id="2873249"/>
    <lineage>
        <taxon>Bacteria</taxon>
        <taxon>Bacillati</taxon>
        <taxon>Actinomycetota</taxon>
        <taxon>Actinomycetes</taxon>
        <taxon>Kitasatosporales</taxon>
        <taxon>Streptomycetaceae</taxon>
        <taxon>Streptantibioticus</taxon>
    </lineage>
</organism>
<dbReference type="Pfam" id="PF01494">
    <property type="entry name" value="FAD_binding_3"/>
    <property type="match status" value="1"/>
</dbReference>
<name>A0ABS7QVR0_9ACTN</name>
<evidence type="ECO:0000256" key="4">
    <source>
        <dbReference type="ARBA" id="ARBA00023033"/>
    </source>
</evidence>
<evidence type="ECO:0000259" key="5">
    <source>
        <dbReference type="Pfam" id="PF01494"/>
    </source>
</evidence>
<keyword evidence="1" id="KW-0285">Flavoprotein</keyword>
<proteinExistence type="predicted"/>
<evidence type="ECO:0000313" key="6">
    <source>
        <dbReference type="EMBL" id="MBY8887292.1"/>
    </source>
</evidence>
<dbReference type="InterPro" id="IPR036188">
    <property type="entry name" value="FAD/NAD-bd_sf"/>
</dbReference>
<reference evidence="6 7" key="1">
    <citation type="submission" date="2021-08" db="EMBL/GenBank/DDBJ databases">
        <title>Streptomyces sp. PTM05 isolated from lichen.</title>
        <authorList>
            <person name="Somphong A."/>
            <person name="Phongsopitanun W."/>
            <person name="Tanasupawat S."/>
        </authorList>
    </citation>
    <scope>NUCLEOTIDE SEQUENCE [LARGE SCALE GENOMIC DNA]</scope>
    <source>
        <strain evidence="6 7">Ptm05</strain>
    </source>
</reference>
<comment type="caution">
    <text evidence="6">The sequence shown here is derived from an EMBL/GenBank/DDBJ whole genome shotgun (WGS) entry which is preliminary data.</text>
</comment>
<dbReference type="EMBL" id="JAINVZ010000015">
    <property type="protein sequence ID" value="MBY8887292.1"/>
    <property type="molecule type" value="Genomic_DNA"/>
</dbReference>
<dbReference type="GO" id="GO:0004497">
    <property type="term" value="F:monooxygenase activity"/>
    <property type="evidence" value="ECO:0007669"/>
    <property type="project" value="UniProtKB-KW"/>
</dbReference>
<dbReference type="InterPro" id="IPR002938">
    <property type="entry name" value="FAD-bd"/>
</dbReference>
<gene>
    <name evidence="6" type="ORF">K7472_20970</name>
</gene>
<keyword evidence="2" id="KW-0274">FAD</keyword>
<dbReference type="Proteomes" id="UP001198565">
    <property type="component" value="Unassembled WGS sequence"/>
</dbReference>
<dbReference type="Gene3D" id="3.50.50.60">
    <property type="entry name" value="FAD/NAD(P)-binding domain"/>
    <property type="match status" value="1"/>
</dbReference>
<dbReference type="PANTHER" id="PTHR47178:SF5">
    <property type="entry name" value="FAD-BINDING DOMAIN-CONTAINING PROTEIN"/>
    <property type="match status" value="1"/>
</dbReference>
<evidence type="ECO:0000313" key="7">
    <source>
        <dbReference type="Proteomes" id="UP001198565"/>
    </source>
</evidence>
<accession>A0ABS7QVR0</accession>
<evidence type="ECO:0000256" key="2">
    <source>
        <dbReference type="ARBA" id="ARBA00022827"/>
    </source>
</evidence>
<keyword evidence="7" id="KW-1185">Reference proteome</keyword>
<dbReference type="RefSeq" id="WP_222980031.1">
    <property type="nucleotide sequence ID" value="NZ_JAINVZ010000015.1"/>
</dbReference>
<dbReference type="Pfam" id="PF13450">
    <property type="entry name" value="NAD_binding_8"/>
    <property type="match status" value="1"/>
</dbReference>
<keyword evidence="3" id="KW-0560">Oxidoreductase</keyword>
<sequence>MSRTSPHVIVIGAGFGGMALAHGLQRAGIAVDVYERDRTRSDGLHGYRVGIDPDGSRALERSLPPELYRTFLATCARSPRHFVMLSEGLRTTLDVPLAEEGAGHSVSRMTLRQVLLTGLEDVVHFDKTFTRYEQLPDGRVTAHFADGSSVTGDVLVAADGANSRVRQQYLPHATVLDSGIVALAAKVPLTDATRALLPENVSQGIGMVMAPRGFGGILHTMEFKWDRSGALKNGIGGNDAELLAEWPGLLFDNTRDYINWSVWAAADKFPPGAARLRGTDVADLALRLTPHWHPNLRRLMELSDASSAFALAIRTSVPVDPWRPTPVTLIGDAIHTMTPGMGVGANTALIDAVELCRALTAYRDGGRTLTEAVGGYEERMRDYGFKAVIASRERMSSDSVIHKPYVGRLMLGAQRAFLRTVNHAPPVKRKFTEAMMAKRTEGRER</sequence>
<dbReference type="SUPFAM" id="SSF51905">
    <property type="entry name" value="FAD/NAD(P)-binding domain"/>
    <property type="match status" value="1"/>
</dbReference>
<evidence type="ECO:0000256" key="3">
    <source>
        <dbReference type="ARBA" id="ARBA00023002"/>
    </source>
</evidence>
<protein>
    <submittedName>
        <fullName evidence="6">FAD-dependent monooxygenase</fullName>
    </submittedName>
</protein>